<proteinExistence type="predicted"/>
<dbReference type="GeneID" id="78773422"/>
<sequence length="131" mass="14544">MSTDLMIDAPEMDSSPLITAENVVLVSSSNVVDAPEMDSSPLINAENVVLVSSSCVMDAPSSDNSAESVTVSPDRDQNLFVIDRLAKSQSNEELMIPFSDYANLAREMEKLKKENRKLRRLIPREQHFSSR</sequence>
<accession>A0A6A5HS73</accession>
<dbReference type="AlphaFoldDB" id="A0A6A5HS73"/>
<dbReference type="KEGG" id="crq:GCK72_002864"/>
<name>A0A6A5HS73_CAERE</name>
<dbReference type="RefSeq" id="XP_053592302.1">
    <property type="nucleotide sequence ID" value="XM_053723657.1"/>
</dbReference>
<reference evidence="1 2" key="1">
    <citation type="submission" date="2019-12" db="EMBL/GenBank/DDBJ databases">
        <title>Chromosome-level assembly of the Caenorhabditis remanei genome.</title>
        <authorList>
            <person name="Teterina A.A."/>
            <person name="Willis J.H."/>
            <person name="Phillips P.C."/>
        </authorList>
    </citation>
    <scope>NUCLEOTIDE SEQUENCE [LARGE SCALE GENOMIC DNA]</scope>
    <source>
        <strain evidence="1 2">PX506</strain>
        <tissue evidence="1">Whole organism</tissue>
    </source>
</reference>
<dbReference type="EMBL" id="WUAV01000001">
    <property type="protein sequence ID" value="KAF1771040.1"/>
    <property type="molecule type" value="Genomic_DNA"/>
</dbReference>
<comment type="caution">
    <text evidence="1">The sequence shown here is derived from an EMBL/GenBank/DDBJ whole genome shotgun (WGS) entry which is preliminary data.</text>
</comment>
<dbReference type="CTD" id="78773422"/>
<evidence type="ECO:0000313" key="1">
    <source>
        <dbReference type="EMBL" id="KAF1771040.1"/>
    </source>
</evidence>
<organism evidence="1 2">
    <name type="scientific">Caenorhabditis remanei</name>
    <name type="common">Caenorhabditis vulgaris</name>
    <dbReference type="NCBI Taxonomy" id="31234"/>
    <lineage>
        <taxon>Eukaryota</taxon>
        <taxon>Metazoa</taxon>
        <taxon>Ecdysozoa</taxon>
        <taxon>Nematoda</taxon>
        <taxon>Chromadorea</taxon>
        <taxon>Rhabditida</taxon>
        <taxon>Rhabditina</taxon>
        <taxon>Rhabditomorpha</taxon>
        <taxon>Rhabditoidea</taxon>
        <taxon>Rhabditidae</taxon>
        <taxon>Peloderinae</taxon>
        <taxon>Caenorhabditis</taxon>
    </lineage>
</organism>
<evidence type="ECO:0000313" key="2">
    <source>
        <dbReference type="Proteomes" id="UP000483820"/>
    </source>
</evidence>
<dbReference type="Proteomes" id="UP000483820">
    <property type="component" value="Chromosome I"/>
</dbReference>
<protein>
    <submittedName>
        <fullName evidence="1">Uncharacterized protein</fullName>
    </submittedName>
</protein>
<gene>
    <name evidence="1" type="ORF">GCK72_002864</name>
</gene>